<accession>A0A0F3QDA0</accession>
<evidence type="ECO:0000313" key="2">
    <source>
        <dbReference type="Proteomes" id="UP000033661"/>
    </source>
</evidence>
<dbReference type="Proteomes" id="UP000033661">
    <property type="component" value="Unassembled WGS sequence"/>
</dbReference>
<sequence>MNNIETRILDYGRKIDMNLQTISEQINQIQKLIGEIPLDARFVKDYDDEDDEDDFDDGVWIEFPFRETT</sequence>
<gene>
    <name evidence="1" type="ORF">RBEAN4_0396</name>
</gene>
<reference evidence="1 2" key="1">
    <citation type="submission" date="2015-02" db="EMBL/GenBank/DDBJ databases">
        <title>Genome Sequencing of Rickettsiales.</title>
        <authorList>
            <person name="Daugherty S.C."/>
            <person name="Su Q."/>
            <person name="Abolude K."/>
            <person name="Beier-Sexton M."/>
            <person name="Carlyon J.A."/>
            <person name="Carter R."/>
            <person name="Day N.P."/>
            <person name="Dumler S.J."/>
            <person name="Dyachenko V."/>
            <person name="Godinez A."/>
            <person name="Kurtti T.J."/>
            <person name="Lichay M."/>
            <person name="Mullins K.E."/>
            <person name="Ott S."/>
            <person name="Pappas-Brown V."/>
            <person name="Paris D.H."/>
            <person name="Patel P."/>
            <person name="Richards A.L."/>
            <person name="Sadzewicz L."/>
            <person name="Sears K."/>
            <person name="Seidman D."/>
            <person name="Sengamalay N."/>
            <person name="Stenos J."/>
            <person name="Tallon L.J."/>
            <person name="Vincent G."/>
            <person name="Fraser C.M."/>
            <person name="Munderloh U."/>
            <person name="Dunning-Hotopp J.C."/>
        </authorList>
    </citation>
    <scope>NUCLEOTIDE SEQUENCE [LARGE SCALE GENOMIC DNA]</scope>
    <source>
        <strain evidence="1 2">RML An4</strain>
    </source>
</reference>
<evidence type="ECO:0000313" key="1">
    <source>
        <dbReference type="EMBL" id="KJV89419.1"/>
    </source>
</evidence>
<dbReference type="PATRIC" id="fig|1359193.3.peg.378"/>
<organism evidence="1 2">
    <name type="scientific">Rickettsia bellii str. RML An4</name>
    <dbReference type="NCBI Taxonomy" id="1359193"/>
    <lineage>
        <taxon>Bacteria</taxon>
        <taxon>Pseudomonadati</taxon>
        <taxon>Pseudomonadota</taxon>
        <taxon>Alphaproteobacteria</taxon>
        <taxon>Rickettsiales</taxon>
        <taxon>Rickettsiaceae</taxon>
        <taxon>Rickettsieae</taxon>
        <taxon>Rickettsia</taxon>
        <taxon>belli group</taxon>
    </lineage>
</organism>
<dbReference type="EMBL" id="LAOI01000001">
    <property type="protein sequence ID" value="KJV89419.1"/>
    <property type="molecule type" value="Genomic_DNA"/>
</dbReference>
<proteinExistence type="predicted"/>
<dbReference type="RefSeq" id="WP_012151780.1">
    <property type="nucleotide sequence ID" value="NZ_LAOI01000001.1"/>
</dbReference>
<dbReference type="AlphaFoldDB" id="A0A0F3QDA0"/>
<name>A0A0F3QDA0_RICBE</name>
<comment type="caution">
    <text evidence="1">The sequence shown here is derived from an EMBL/GenBank/DDBJ whole genome shotgun (WGS) entry which is preliminary data.</text>
</comment>
<keyword evidence="2" id="KW-1185">Reference proteome</keyword>
<protein>
    <submittedName>
        <fullName evidence="1">Uncharacterized protein</fullName>
    </submittedName>
</protein>